<evidence type="ECO:0000256" key="9">
    <source>
        <dbReference type="ARBA" id="ARBA00023251"/>
    </source>
</evidence>
<evidence type="ECO:0000256" key="4">
    <source>
        <dbReference type="ARBA" id="ARBA00022448"/>
    </source>
</evidence>
<dbReference type="GO" id="GO:0046677">
    <property type="term" value="P:response to antibiotic"/>
    <property type="evidence" value="ECO:0007669"/>
    <property type="project" value="UniProtKB-KW"/>
</dbReference>
<keyword evidence="4" id="KW-0813">Transport</keyword>
<dbReference type="PANTHER" id="PTHR43823:SF3">
    <property type="entry name" value="MULTIDRUG EXPORT PROTEIN MEPA"/>
    <property type="match status" value="1"/>
</dbReference>
<evidence type="ECO:0000256" key="8">
    <source>
        <dbReference type="ARBA" id="ARBA00023136"/>
    </source>
</evidence>
<dbReference type="InterPro" id="IPR048279">
    <property type="entry name" value="MdtK-like"/>
</dbReference>
<evidence type="ECO:0000313" key="11">
    <source>
        <dbReference type="EMBL" id="SHD78440.1"/>
    </source>
</evidence>
<evidence type="ECO:0000256" key="6">
    <source>
        <dbReference type="ARBA" id="ARBA00022692"/>
    </source>
</evidence>
<keyword evidence="5" id="KW-1003">Cell membrane</keyword>
<feature type="transmembrane region" description="Helical" evidence="10">
    <location>
        <begin position="196"/>
        <end position="218"/>
    </location>
</feature>
<gene>
    <name evidence="11" type="ORF">CUESP1_3112</name>
</gene>
<feature type="transmembrane region" description="Helical" evidence="10">
    <location>
        <begin position="138"/>
        <end position="159"/>
    </location>
</feature>
<feature type="transmembrane region" description="Helical" evidence="10">
    <location>
        <begin position="396"/>
        <end position="413"/>
    </location>
</feature>
<protein>
    <recommendedName>
        <fullName evidence="3">Multidrug export protein MepA</fullName>
    </recommendedName>
</protein>
<dbReference type="Pfam" id="PF01554">
    <property type="entry name" value="MatE"/>
    <property type="match status" value="2"/>
</dbReference>
<evidence type="ECO:0000256" key="1">
    <source>
        <dbReference type="ARBA" id="ARBA00004651"/>
    </source>
</evidence>
<dbReference type="InterPro" id="IPR045070">
    <property type="entry name" value="MATE_MepA-like"/>
</dbReference>
<keyword evidence="12" id="KW-1185">Reference proteome</keyword>
<evidence type="ECO:0000313" key="12">
    <source>
        <dbReference type="Proteomes" id="UP000245423"/>
    </source>
</evidence>
<evidence type="ECO:0000256" key="3">
    <source>
        <dbReference type="ARBA" id="ARBA00022106"/>
    </source>
</evidence>
<dbReference type="GO" id="GO:0015297">
    <property type="term" value="F:antiporter activity"/>
    <property type="evidence" value="ECO:0007669"/>
    <property type="project" value="InterPro"/>
</dbReference>
<proteinExistence type="inferred from homology"/>
<organism evidence="11 12">
    <name type="scientific">[Clostridium] ultunense Esp</name>
    <dbReference type="NCBI Taxonomy" id="1288971"/>
    <lineage>
        <taxon>Bacteria</taxon>
        <taxon>Bacillati</taxon>
        <taxon>Bacillota</taxon>
        <taxon>Tissierellia</taxon>
        <taxon>Tissierellales</taxon>
        <taxon>Tepidimicrobiaceae</taxon>
        <taxon>Schnuerera</taxon>
    </lineage>
</organism>
<dbReference type="InterPro" id="IPR051327">
    <property type="entry name" value="MATE_MepA_subfamily"/>
</dbReference>
<evidence type="ECO:0000256" key="7">
    <source>
        <dbReference type="ARBA" id="ARBA00022989"/>
    </source>
</evidence>
<dbReference type="EMBL" id="LT669839">
    <property type="protein sequence ID" value="SHD78440.1"/>
    <property type="molecule type" value="Genomic_DNA"/>
</dbReference>
<comment type="similarity">
    <text evidence="2">Belongs to the multi antimicrobial extrusion (MATE) (TC 2.A.66.1) family. MepA subfamily.</text>
</comment>
<dbReference type="GO" id="GO:0005886">
    <property type="term" value="C:plasma membrane"/>
    <property type="evidence" value="ECO:0007669"/>
    <property type="project" value="UniProtKB-SubCell"/>
</dbReference>
<keyword evidence="7 10" id="KW-1133">Transmembrane helix</keyword>
<dbReference type="PIRSF" id="PIRSF006603">
    <property type="entry name" value="DinF"/>
    <property type="match status" value="1"/>
</dbReference>
<feature type="transmembrane region" description="Helical" evidence="10">
    <location>
        <begin position="166"/>
        <end position="190"/>
    </location>
</feature>
<feature type="transmembrane region" description="Helical" evidence="10">
    <location>
        <begin position="269"/>
        <end position="293"/>
    </location>
</feature>
<keyword evidence="9" id="KW-0046">Antibiotic resistance</keyword>
<feature type="transmembrane region" description="Helical" evidence="10">
    <location>
        <begin position="314"/>
        <end position="337"/>
    </location>
</feature>
<feature type="transmembrane region" description="Helical" evidence="10">
    <location>
        <begin position="238"/>
        <end position="263"/>
    </location>
</feature>
<name>A0A1M4PSF9_9FIRM</name>
<feature type="transmembrane region" description="Helical" evidence="10">
    <location>
        <begin position="21"/>
        <end position="42"/>
    </location>
</feature>
<feature type="transmembrane region" description="Helical" evidence="10">
    <location>
        <begin position="96"/>
        <end position="118"/>
    </location>
</feature>
<dbReference type="NCBIfam" id="TIGR00797">
    <property type="entry name" value="matE"/>
    <property type="match status" value="1"/>
</dbReference>
<evidence type="ECO:0000256" key="5">
    <source>
        <dbReference type="ARBA" id="ARBA00022475"/>
    </source>
</evidence>
<dbReference type="PANTHER" id="PTHR43823">
    <property type="entry name" value="SPORULATION PROTEIN YKVU"/>
    <property type="match status" value="1"/>
</dbReference>
<dbReference type="CDD" id="cd13143">
    <property type="entry name" value="MATE_MepA_like"/>
    <property type="match status" value="1"/>
</dbReference>
<keyword evidence="8 10" id="KW-0472">Membrane</keyword>
<reference evidence="11 12" key="1">
    <citation type="submission" date="2016-11" db="EMBL/GenBank/DDBJ databases">
        <authorList>
            <person name="Manzoor S."/>
        </authorList>
    </citation>
    <scope>NUCLEOTIDE SEQUENCE [LARGE SCALE GENOMIC DNA]</scope>
    <source>
        <strain evidence="11">Clostridium ultunense strain Esp</strain>
    </source>
</reference>
<evidence type="ECO:0000256" key="2">
    <source>
        <dbReference type="ARBA" id="ARBA00008417"/>
    </source>
</evidence>
<sequence>MLVFMQQNTSKSYLTKKFFKYLVPSVTAMWFFSIYTMVDGIFVGKGVGPIALAAVNLSMPYINGVFAVSLLISVGSSTLITFYFGKNEKEKSNEIFTLNIILLSIIGIVLTGLSLMFIEKIAYFLGANAETLPYVVDYLKIIILFSTFFMVAYSLEVLVKADGFPIYSIIFVTLAAITNIVLDYILVIRYNYGIKGAAFATGASQFISCMAFLFHFLFGKSNLKFVKPKFNFSSIAKLFTIGIPEALTELSAGFTTFVFNFAISKHIGTYGLAAFGVIMYLNNLVLMTMVGINQGMQPLISYYNGKGNYKNIDYLLDLALKTSISFAVLFFGISQLFPKQLVSFFIEPSNRNAFLLSIKGLKIFSFGFLICGFNIILSGYFTALKETTKGTVISTLRGYVLITLILFILPNIWGNFGIWISSLVCEALTLTVALTVYTRFQTDFKDIPL</sequence>
<keyword evidence="6 10" id="KW-0812">Transmembrane</keyword>
<dbReference type="GO" id="GO:0042910">
    <property type="term" value="F:xenobiotic transmembrane transporter activity"/>
    <property type="evidence" value="ECO:0007669"/>
    <property type="project" value="InterPro"/>
</dbReference>
<feature type="transmembrane region" description="Helical" evidence="10">
    <location>
        <begin position="62"/>
        <end position="84"/>
    </location>
</feature>
<evidence type="ECO:0000256" key="10">
    <source>
        <dbReference type="SAM" id="Phobius"/>
    </source>
</evidence>
<comment type="subcellular location">
    <subcellularLocation>
        <location evidence="1">Cell membrane</location>
        <topology evidence="1">Multi-pass membrane protein</topology>
    </subcellularLocation>
</comment>
<dbReference type="InterPro" id="IPR002528">
    <property type="entry name" value="MATE_fam"/>
</dbReference>
<feature type="transmembrane region" description="Helical" evidence="10">
    <location>
        <begin position="363"/>
        <end position="384"/>
    </location>
</feature>
<dbReference type="AlphaFoldDB" id="A0A1M4PSF9"/>
<dbReference type="Proteomes" id="UP000245423">
    <property type="component" value="Chromosome 1"/>
</dbReference>
<accession>A0A1M4PSF9</accession>